<dbReference type="VEuPathDB" id="FungiDB:SDRG_08412"/>
<dbReference type="PANTHER" id="PTHR11358:SF35">
    <property type="entry name" value="FORMIMIDOYLGLUTAMASE"/>
    <property type="match status" value="1"/>
</dbReference>
<keyword evidence="1" id="KW-0479">Metal-binding</keyword>
<dbReference type="InterPro" id="IPR006035">
    <property type="entry name" value="Ureohydrolase"/>
</dbReference>
<dbReference type="GeneID" id="19949139"/>
<proteinExistence type="inferred from homology"/>
<dbReference type="PROSITE" id="PS51409">
    <property type="entry name" value="ARGINASE_2"/>
    <property type="match status" value="1"/>
</dbReference>
<gene>
    <name evidence="5" type="ORF">SDRG_08412</name>
</gene>
<dbReference type="InterPro" id="IPR023696">
    <property type="entry name" value="Ureohydrolase_dom_sf"/>
</dbReference>
<accession>T0Q8I9</accession>
<dbReference type="OMA" id="HICEGAP"/>
<dbReference type="CDD" id="cd09988">
    <property type="entry name" value="Formimidoylglutamase"/>
    <property type="match status" value="1"/>
</dbReference>
<dbReference type="PANTHER" id="PTHR11358">
    <property type="entry name" value="ARGINASE/AGMATINASE"/>
    <property type="match status" value="1"/>
</dbReference>
<evidence type="ECO:0000313" key="5">
    <source>
        <dbReference type="EMBL" id="EQC34209.1"/>
    </source>
</evidence>
<keyword evidence="6" id="KW-1185">Reference proteome</keyword>
<sequence>MLRHFRTRSMSNFTVTTYQAADLQRLQSQRAGETRLGQAVQFVNPDVPLPAALASAQANGAKYAIFGVPEDVGPRANFGNGGADLGFQAFLGRFLNVQANQFVRAHEILLLGELNLHDVQQQAASLSSSDPDQLETLRKCVSIVDERLTAVAKLVFDAQLTPIVIGGGHNNSYPLLKALSQSAGVSADAVNLDPHCDFRLLEGRHSGNGFSYAQSEKYLDKYFVMGLHELKNAQSALDQMQAAGASFCSYQEMFLRRESTFAQGIDKAIAYVGGAHSTKPLGIEVDTDSISGMPVSAMTNCGISVADAEYYVYRLAQLPRARYLHLAEAAPGQHPAGLKAGMSEAGQILTALVLAFVQHH</sequence>
<dbReference type="SUPFAM" id="SSF52768">
    <property type="entry name" value="Arginase/deacetylase"/>
    <property type="match status" value="1"/>
</dbReference>
<dbReference type="InParanoid" id="T0Q8I9"/>
<evidence type="ECO:0000256" key="4">
    <source>
        <dbReference type="PROSITE-ProRule" id="PRU00742"/>
    </source>
</evidence>
<dbReference type="STRING" id="1156394.T0Q8I9"/>
<dbReference type="Gene3D" id="3.40.800.10">
    <property type="entry name" value="Ureohydrolase domain"/>
    <property type="match status" value="1"/>
</dbReference>
<comment type="similarity">
    <text evidence="4">Belongs to the arginase family.</text>
</comment>
<dbReference type="Pfam" id="PF00491">
    <property type="entry name" value="Arginase"/>
    <property type="match status" value="1"/>
</dbReference>
<dbReference type="GO" id="GO:0008783">
    <property type="term" value="F:agmatinase activity"/>
    <property type="evidence" value="ECO:0007669"/>
    <property type="project" value="TreeGrafter"/>
</dbReference>
<evidence type="ECO:0000313" key="6">
    <source>
        <dbReference type="Proteomes" id="UP000030762"/>
    </source>
</evidence>
<dbReference type="eggNOG" id="ENOG502SY4T">
    <property type="taxonomic scope" value="Eukaryota"/>
</dbReference>
<keyword evidence="3" id="KW-0464">Manganese</keyword>
<dbReference type="AlphaFoldDB" id="T0Q8I9"/>
<dbReference type="Proteomes" id="UP000030762">
    <property type="component" value="Unassembled WGS sequence"/>
</dbReference>
<dbReference type="GO" id="GO:0046872">
    <property type="term" value="F:metal ion binding"/>
    <property type="evidence" value="ECO:0007669"/>
    <property type="project" value="UniProtKB-KW"/>
</dbReference>
<dbReference type="EMBL" id="JH767156">
    <property type="protein sequence ID" value="EQC34209.1"/>
    <property type="molecule type" value="Genomic_DNA"/>
</dbReference>
<evidence type="ECO:0000256" key="1">
    <source>
        <dbReference type="ARBA" id="ARBA00022723"/>
    </source>
</evidence>
<protein>
    <recommendedName>
        <fullName evidence="7">Arginase</fullName>
    </recommendedName>
</protein>
<evidence type="ECO:0000256" key="2">
    <source>
        <dbReference type="ARBA" id="ARBA00022801"/>
    </source>
</evidence>
<organism evidence="5 6">
    <name type="scientific">Saprolegnia diclina (strain VS20)</name>
    <dbReference type="NCBI Taxonomy" id="1156394"/>
    <lineage>
        <taxon>Eukaryota</taxon>
        <taxon>Sar</taxon>
        <taxon>Stramenopiles</taxon>
        <taxon>Oomycota</taxon>
        <taxon>Saprolegniomycetes</taxon>
        <taxon>Saprolegniales</taxon>
        <taxon>Saprolegniaceae</taxon>
        <taxon>Saprolegnia</taxon>
    </lineage>
</organism>
<evidence type="ECO:0000256" key="3">
    <source>
        <dbReference type="ARBA" id="ARBA00023211"/>
    </source>
</evidence>
<keyword evidence="2" id="KW-0378">Hydrolase</keyword>
<dbReference type="RefSeq" id="XP_008612521.1">
    <property type="nucleotide sequence ID" value="XM_008614299.1"/>
</dbReference>
<evidence type="ECO:0008006" key="7">
    <source>
        <dbReference type="Google" id="ProtNLM"/>
    </source>
</evidence>
<name>T0Q8I9_SAPDV</name>
<dbReference type="GO" id="GO:0033389">
    <property type="term" value="P:putrescine biosynthetic process from arginine, via agmatine"/>
    <property type="evidence" value="ECO:0007669"/>
    <property type="project" value="TreeGrafter"/>
</dbReference>
<reference evidence="5 6" key="1">
    <citation type="submission" date="2012-04" db="EMBL/GenBank/DDBJ databases">
        <title>The Genome Sequence of Saprolegnia declina VS20.</title>
        <authorList>
            <consortium name="The Broad Institute Genome Sequencing Platform"/>
            <person name="Russ C."/>
            <person name="Nusbaum C."/>
            <person name="Tyler B."/>
            <person name="van West P."/>
            <person name="Dieguez-Uribeondo J."/>
            <person name="de Bruijn I."/>
            <person name="Tripathy S."/>
            <person name="Jiang R."/>
            <person name="Young S.K."/>
            <person name="Zeng Q."/>
            <person name="Gargeya S."/>
            <person name="Fitzgerald M."/>
            <person name="Haas B."/>
            <person name="Abouelleil A."/>
            <person name="Alvarado L."/>
            <person name="Arachchi H.M."/>
            <person name="Berlin A."/>
            <person name="Chapman S.B."/>
            <person name="Goldberg J."/>
            <person name="Griggs A."/>
            <person name="Gujja S."/>
            <person name="Hansen M."/>
            <person name="Howarth C."/>
            <person name="Imamovic A."/>
            <person name="Larimer J."/>
            <person name="McCowen C."/>
            <person name="Montmayeur A."/>
            <person name="Murphy C."/>
            <person name="Neiman D."/>
            <person name="Pearson M."/>
            <person name="Priest M."/>
            <person name="Roberts A."/>
            <person name="Saif S."/>
            <person name="Shea T."/>
            <person name="Sisk P."/>
            <person name="Sykes S."/>
            <person name="Wortman J."/>
            <person name="Nusbaum C."/>
            <person name="Birren B."/>
        </authorList>
    </citation>
    <scope>NUCLEOTIDE SEQUENCE [LARGE SCALE GENOMIC DNA]</scope>
    <source>
        <strain evidence="5 6">VS20</strain>
    </source>
</reference>
<dbReference type="OrthoDB" id="10266778at2759"/>